<dbReference type="PANTHER" id="PTHR43133:SF46">
    <property type="entry name" value="RNA POLYMERASE SIGMA-70 FACTOR ECF SUBFAMILY"/>
    <property type="match status" value="1"/>
</dbReference>
<dbReference type="RefSeq" id="WP_009036194.1">
    <property type="nucleotide sequence ID" value="NZ_RPHB01000002.1"/>
</dbReference>
<dbReference type="PANTHER" id="PTHR43133">
    <property type="entry name" value="RNA POLYMERASE ECF-TYPE SIGMA FACTO"/>
    <property type="match status" value="1"/>
</dbReference>
<organism evidence="9 10">
    <name type="scientific">Arthrospiribacter ruber</name>
    <dbReference type="NCBI Taxonomy" id="2487934"/>
    <lineage>
        <taxon>Bacteria</taxon>
        <taxon>Pseudomonadati</taxon>
        <taxon>Bacteroidota</taxon>
        <taxon>Cytophagia</taxon>
        <taxon>Cytophagales</taxon>
        <taxon>Cyclobacteriaceae</taxon>
        <taxon>Arthrospiribacter</taxon>
    </lineage>
</organism>
<dbReference type="InterPro" id="IPR039425">
    <property type="entry name" value="RNA_pol_sigma-70-like"/>
</dbReference>
<dbReference type="InterPro" id="IPR013324">
    <property type="entry name" value="RNA_pol_sigma_r3/r4-like"/>
</dbReference>
<dbReference type="InterPro" id="IPR013325">
    <property type="entry name" value="RNA_pol_sigma_r2"/>
</dbReference>
<evidence type="ECO:0000256" key="2">
    <source>
        <dbReference type="ARBA" id="ARBA00023015"/>
    </source>
</evidence>
<comment type="caution">
    <text evidence="9">The sequence shown here is derived from an EMBL/GenBank/DDBJ whole genome shotgun (WGS) entry which is preliminary data.</text>
</comment>
<dbReference type="GO" id="GO:0016987">
    <property type="term" value="F:sigma factor activity"/>
    <property type="evidence" value="ECO:0007669"/>
    <property type="project" value="UniProtKB-KW"/>
</dbReference>
<dbReference type="SUPFAM" id="SSF88946">
    <property type="entry name" value="Sigma2 domain of RNA polymerase sigma factors"/>
    <property type="match status" value="1"/>
</dbReference>
<dbReference type="GO" id="GO:0006352">
    <property type="term" value="P:DNA-templated transcription initiation"/>
    <property type="evidence" value="ECO:0007669"/>
    <property type="project" value="InterPro"/>
</dbReference>
<evidence type="ECO:0000256" key="1">
    <source>
        <dbReference type="ARBA" id="ARBA00010641"/>
    </source>
</evidence>
<dbReference type="InterPro" id="IPR014284">
    <property type="entry name" value="RNA_pol_sigma-70_dom"/>
</dbReference>
<keyword evidence="4" id="KW-0804">Transcription</keyword>
<dbReference type="Pfam" id="PF04542">
    <property type="entry name" value="Sigma70_r2"/>
    <property type="match status" value="1"/>
</dbReference>
<feature type="domain" description="RNA polymerase sigma factor 70 region 4 type 2" evidence="6">
    <location>
        <begin position="121"/>
        <end position="171"/>
    </location>
</feature>
<comment type="similarity">
    <text evidence="1">Belongs to the sigma-70 factor family. ECF subfamily.</text>
</comment>
<evidence type="ECO:0000313" key="9">
    <source>
        <dbReference type="EMBL" id="MBW3470329.1"/>
    </source>
</evidence>
<sequence>MYKSEGNLWEDLRSGNEKAFEYLFDQYWSSLFRYAFSILEDENEAEDLVQELFLDIWEKREVQLPIRTEWKVFLFSCLKKKILKTFRSQGIRKKHLEQLVHQIEKSDLPLKDLLHKELLELIHAQTLVLPEKERQVFLLHELEGYTAKEISLLNKVSEQTVRNQIASARHKILPQITKVLTTCYYSTPIAKFLLIRFFE</sequence>
<dbReference type="NCBIfam" id="TIGR02937">
    <property type="entry name" value="sigma70-ECF"/>
    <property type="match status" value="1"/>
</dbReference>
<dbReference type="AlphaFoldDB" id="A0A951J246"/>
<evidence type="ECO:0000259" key="6">
    <source>
        <dbReference type="Pfam" id="PF08281"/>
    </source>
</evidence>
<evidence type="ECO:0000256" key="4">
    <source>
        <dbReference type="ARBA" id="ARBA00023163"/>
    </source>
</evidence>
<reference evidence="9 10" key="2">
    <citation type="journal article" date="2020" name="Syst. Appl. Microbiol.">
        <title>Arthrospiribacter ruber gen. nov., sp. nov., a novel bacterium isolated from Arthrospira cultures.</title>
        <authorList>
            <person name="Waleron M."/>
            <person name="Misztak A."/>
            <person name="Waleron M.M."/>
            <person name="Furmaniak M."/>
            <person name="Mrozik A."/>
            <person name="Waleron K."/>
        </authorList>
    </citation>
    <scope>NUCLEOTIDE SEQUENCE [LARGE SCALE GENOMIC DNA]</scope>
    <source>
        <strain evidence="9 10">DPMB0001</strain>
    </source>
</reference>
<evidence type="ECO:0000313" key="7">
    <source>
        <dbReference type="EMBL" id="MBW3466804.1"/>
    </source>
</evidence>
<dbReference type="Pfam" id="PF08281">
    <property type="entry name" value="Sigma70_r4_2"/>
    <property type="match status" value="1"/>
</dbReference>
<dbReference type="SUPFAM" id="SSF88659">
    <property type="entry name" value="Sigma3 and sigma4 domains of RNA polymerase sigma factors"/>
    <property type="match status" value="1"/>
</dbReference>
<dbReference type="EMBL" id="RPHB01000008">
    <property type="protein sequence ID" value="MBW3469596.1"/>
    <property type="molecule type" value="Genomic_DNA"/>
</dbReference>
<reference evidence="9" key="1">
    <citation type="submission" date="2018-11" db="EMBL/GenBank/DDBJ databases">
        <authorList>
            <person name="Misztak A.E."/>
            <person name="Waleron M."/>
            <person name="Waleron K.F."/>
        </authorList>
    </citation>
    <scope>NUCLEOTIDE SEQUENCE</scope>
    <source>
        <strain evidence="9">DPMB0001</strain>
    </source>
</reference>
<evidence type="ECO:0000256" key="3">
    <source>
        <dbReference type="ARBA" id="ARBA00023082"/>
    </source>
</evidence>
<dbReference type="InterPro" id="IPR007627">
    <property type="entry name" value="RNA_pol_sigma70_r2"/>
</dbReference>
<name>A0A951J246_9BACT</name>
<feature type="domain" description="RNA polymerase sigma-70 region 2" evidence="5">
    <location>
        <begin position="23"/>
        <end position="90"/>
    </location>
</feature>
<gene>
    <name evidence="7" type="ORF">EGN73_03100</name>
    <name evidence="8" type="ORF">EGN73_17500</name>
    <name evidence="9" type="ORF">EGN73_21320</name>
</gene>
<evidence type="ECO:0000259" key="5">
    <source>
        <dbReference type="Pfam" id="PF04542"/>
    </source>
</evidence>
<accession>A0A951J246</accession>
<dbReference type="Proteomes" id="UP000727490">
    <property type="component" value="Unassembled WGS sequence"/>
</dbReference>
<proteinExistence type="inferred from homology"/>
<keyword evidence="10" id="KW-1185">Reference proteome</keyword>
<keyword evidence="2" id="KW-0805">Transcription regulation</keyword>
<dbReference type="GO" id="GO:0003677">
    <property type="term" value="F:DNA binding"/>
    <property type="evidence" value="ECO:0007669"/>
    <property type="project" value="InterPro"/>
</dbReference>
<dbReference type="EMBL" id="RPHB01000002">
    <property type="protein sequence ID" value="MBW3466804.1"/>
    <property type="molecule type" value="Genomic_DNA"/>
</dbReference>
<dbReference type="EMBL" id="RPHB01000013">
    <property type="protein sequence ID" value="MBW3470329.1"/>
    <property type="molecule type" value="Genomic_DNA"/>
</dbReference>
<dbReference type="InterPro" id="IPR036388">
    <property type="entry name" value="WH-like_DNA-bd_sf"/>
</dbReference>
<evidence type="ECO:0000313" key="10">
    <source>
        <dbReference type="Proteomes" id="UP000727490"/>
    </source>
</evidence>
<dbReference type="Gene3D" id="1.10.1740.10">
    <property type="match status" value="1"/>
</dbReference>
<keyword evidence="3" id="KW-0731">Sigma factor</keyword>
<dbReference type="InterPro" id="IPR013249">
    <property type="entry name" value="RNA_pol_sigma70_r4_t2"/>
</dbReference>
<evidence type="ECO:0000313" key="8">
    <source>
        <dbReference type="EMBL" id="MBW3469596.1"/>
    </source>
</evidence>
<dbReference type="Gene3D" id="1.10.10.10">
    <property type="entry name" value="Winged helix-like DNA-binding domain superfamily/Winged helix DNA-binding domain"/>
    <property type="match status" value="1"/>
</dbReference>
<protein>
    <submittedName>
        <fullName evidence="9">Sigma-70 family RNA polymerase sigma factor</fullName>
    </submittedName>
</protein>